<accession>A0AAV0S276</accession>
<sequence>MRRRRRRRRNKLRERGVLKKLNNLQLLMVQLPTITEAMCRVLSAQQVVVATKKPFHQTTYCSFRICRMEPQA</sequence>
<dbReference type="EMBL" id="CAMGYJ010000011">
    <property type="protein sequence ID" value="CAI0626201.1"/>
    <property type="molecule type" value="Genomic_DNA"/>
</dbReference>
<proteinExistence type="predicted"/>
<gene>
    <name evidence="1" type="ORF">LITE_LOCUS50757</name>
</gene>
<comment type="caution">
    <text evidence="1">The sequence shown here is derived from an EMBL/GenBank/DDBJ whole genome shotgun (WGS) entry which is preliminary data.</text>
</comment>
<dbReference type="AlphaFoldDB" id="A0AAV0S276"/>
<reference evidence="1" key="1">
    <citation type="submission" date="2022-08" db="EMBL/GenBank/DDBJ databases">
        <authorList>
            <person name="Gutierrez-Valencia J."/>
        </authorList>
    </citation>
    <scope>NUCLEOTIDE SEQUENCE</scope>
</reference>
<organism evidence="1 2">
    <name type="scientific">Linum tenue</name>
    <dbReference type="NCBI Taxonomy" id="586396"/>
    <lineage>
        <taxon>Eukaryota</taxon>
        <taxon>Viridiplantae</taxon>
        <taxon>Streptophyta</taxon>
        <taxon>Embryophyta</taxon>
        <taxon>Tracheophyta</taxon>
        <taxon>Spermatophyta</taxon>
        <taxon>Magnoliopsida</taxon>
        <taxon>eudicotyledons</taxon>
        <taxon>Gunneridae</taxon>
        <taxon>Pentapetalae</taxon>
        <taxon>rosids</taxon>
        <taxon>fabids</taxon>
        <taxon>Malpighiales</taxon>
        <taxon>Linaceae</taxon>
        <taxon>Linum</taxon>
    </lineage>
</organism>
<name>A0AAV0S276_9ROSI</name>
<keyword evidence="2" id="KW-1185">Reference proteome</keyword>
<dbReference type="Proteomes" id="UP001154282">
    <property type="component" value="Unassembled WGS sequence"/>
</dbReference>
<evidence type="ECO:0000313" key="2">
    <source>
        <dbReference type="Proteomes" id="UP001154282"/>
    </source>
</evidence>
<protein>
    <submittedName>
        <fullName evidence="1">Uncharacterized protein</fullName>
    </submittedName>
</protein>
<evidence type="ECO:0000313" key="1">
    <source>
        <dbReference type="EMBL" id="CAI0626201.1"/>
    </source>
</evidence>